<sequence>MATHPPGQPTRVFRIAPSFLMPHHHIHWHDDYAKHCKRMIYGPSRLVWFAVGSLATWAWMRHHRECHDRPGRCPPRLEHHHDRGSHARWERVPDDTVSSEPSPPPPLPPTDYAEWRQQQRQATTPFTRGWGPTRQSGARFDARVAPPPPPSLNGESASAGADGQPEPPADGPAPFSVDVDPERLRQMGRNAEETVSRTVFLDGGKERKRK</sequence>
<dbReference type="EMBL" id="JAGFNK010000358">
    <property type="protein sequence ID" value="KAI9451843.1"/>
    <property type="molecule type" value="Genomic_DNA"/>
</dbReference>
<reference evidence="1" key="1">
    <citation type="submission" date="2021-03" db="EMBL/GenBank/DDBJ databases">
        <title>Evolutionary priming and transition to the ectomycorrhizal habit in an iconic lineage of mushroom-forming fungi: is preadaptation a requirement?</title>
        <authorList>
            <consortium name="DOE Joint Genome Institute"/>
            <person name="Looney B.P."/>
            <person name="Miyauchi S."/>
            <person name="Morin E."/>
            <person name="Drula E."/>
            <person name="Courty P.E."/>
            <person name="Chicoki N."/>
            <person name="Fauchery L."/>
            <person name="Kohler A."/>
            <person name="Kuo A."/>
            <person name="LaButti K."/>
            <person name="Pangilinan J."/>
            <person name="Lipzen A."/>
            <person name="Riley R."/>
            <person name="Andreopoulos W."/>
            <person name="He G."/>
            <person name="Johnson J."/>
            <person name="Barry K.W."/>
            <person name="Grigoriev I.V."/>
            <person name="Nagy L."/>
            <person name="Hibbett D."/>
            <person name="Henrissat B."/>
            <person name="Matheny P.B."/>
            <person name="Labbe J."/>
            <person name="Martin A.F."/>
        </authorList>
    </citation>
    <scope>NUCLEOTIDE SEQUENCE</scope>
    <source>
        <strain evidence="1">BPL698</strain>
    </source>
</reference>
<keyword evidence="2" id="KW-1185">Reference proteome</keyword>
<evidence type="ECO:0000313" key="1">
    <source>
        <dbReference type="EMBL" id="KAI9451843.1"/>
    </source>
</evidence>
<gene>
    <name evidence="1" type="ORF">F5148DRAFT_532214</name>
</gene>
<comment type="caution">
    <text evidence="1">The sequence shown here is derived from an EMBL/GenBank/DDBJ whole genome shotgun (WGS) entry which is preliminary data.</text>
</comment>
<protein>
    <submittedName>
        <fullName evidence="1">Uncharacterized protein</fullName>
    </submittedName>
</protein>
<proteinExistence type="predicted"/>
<organism evidence="1 2">
    <name type="scientific">Russula earlei</name>
    <dbReference type="NCBI Taxonomy" id="71964"/>
    <lineage>
        <taxon>Eukaryota</taxon>
        <taxon>Fungi</taxon>
        <taxon>Dikarya</taxon>
        <taxon>Basidiomycota</taxon>
        <taxon>Agaricomycotina</taxon>
        <taxon>Agaricomycetes</taxon>
        <taxon>Russulales</taxon>
        <taxon>Russulaceae</taxon>
        <taxon>Russula</taxon>
    </lineage>
</organism>
<evidence type="ECO:0000313" key="2">
    <source>
        <dbReference type="Proteomes" id="UP001207468"/>
    </source>
</evidence>
<accession>A0ACC0TWM9</accession>
<name>A0ACC0TWM9_9AGAM</name>
<dbReference type="Proteomes" id="UP001207468">
    <property type="component" value="Unassembled WGS sequence"/>
</dbReference>